<evidence type="ECO:0000313" key="3">
    <source>
        <dbReference type="Proteomes" id="UP000278804"/>
    </source>
</evidence>
<dbReference type="EMBL" id="CP034234">
    <property type="protein sequence ID" value="AZK43790.1"/>
    <property type="molecule type" value="Genomic_DNA"/>
</dbReference>
<name>A0A3Q8S6Z2_9FIRM</name>
<comment type="similarity">
    <text evidence="1">Belongs to the ComF/GntX family.</text>
</comment>
<reference evidence="2 3" key="1">
    <citation type="journal article" date="2020" name="Int. J. Syst. Evol. Microbiol.">
        <title>Description of Erysipelothrix piscisicarius sp. nov., an emergent fish pathogen, and assessment of virulence using a tiger barb (Puntigrus tetrazona) infection model.</title>
        <authorList>
            <person name="Pomaranski E.K."/>
            <person name="Griffin M.J."/>
            <person name="Camus A.C."/>
            <person name="Armwood A.R."/>
            <person name="Shelley J."/>
            <person name="Waldbieser G.C."/>
            <person name="LaFrentz B.R."/>
            <person name="Garcia J.C."/>
            <person name="Yanong R."/>
            <person name="Soto E."/>
        </authorList>
    </citation>
    <scope>NUCLEOTIDE SEQUENCE [LARGE SCALE GENOMIC DNA]</scope>
    <source>
        <strain evidence="2 3">15TAL0474</strain>
    </source>
</reference>
<evidence type="ECO:0000256" key="1">
    <source>
        <dbReference type="ARBA" id="ARBA00008007"/>
    </source>
</evidence>
<accession>A0A3Q8S6Z2</accession>
<dbReference type="Gene3D" id="3.40.50.2020">
    <property type="match status" value="1"/>
</dbReference>
<dbReference type="InterPro" id="IPR000836">
    <property type="entry name" value="PRTase_dom"/>
</dbReference>
<gene>
    <name evidence="2" type="ORF">EEI45_02395</name>
</gene>
<keyword evidence="3" id="KW-1185">Reference proteome</keyword>
<dbReference type="PANTHER" id="PTHR47505:SF1">
    <property type="entry name" value="DNA UTILIZATION PROTEIN YHGH"/>
    <property type="match status" value="1"/>
</dbReference>
<proteinExistence type="inferred from homology"/>
<dbReference type="SUPFAM" id="SSF53271">
    <property type="entry name" value="PRTase-like"/>
    <property type="match status" value="2"/>
</dbReference>
<protein>
    <submittedName>
        <fullName evidence="2">ComF family protein</fullName>
    </submittedName>
</protein>
<dbReference type="AlphaFoldDB" id="A0A3Q8S6Z2"/>
<dbReference type="KEGG" id="eri:EEI45_02395"/>
<evidence type="ECO:0000313" key="2">
    <source>
        <dbReference type="EMBL" id="AZK43790.1"/>
    </source>
</evidence>
<dbReference type="InterPro" id="IPR029057">
    <property type="entry name" value="PRTase-like"/>
</dbReference>
<organism evidence="2 3">
    <name type="scientific">Erysipelothrix piscisicarius</name>
    <dbReference type="NCBI Taxonomy" id="2485784"/>
    <lineage>
        <taxon>Bacteria</taxon>
        <taxon>Bacillati</taxon>
        <taxon>Bacillota</taxon>
        <taxon>Erysipelotrichia</taxon>
        <taxon>Erysipelotrichales</taxon>
        <taxon>Erysipelotrichaceae</taxon>
        <taxon>Erysipelothrix</taxon>
    </lineage>
</organism>
<dbReference type="CDD" id="cd06223">
    <property type="entry name" value="PRTases_typeI"/>
    <property type="match status" value="1"/>
</dbReference>
<sequence length="226" mass="26324">MFFSRIDTVLTKGKTDHRQCEQACDICFKSIGMKPFIDSVMHPRQHLLCSCCCAQLRIKKFYREDLSVKTCVLFEYRDFIRNLILRYKVHNDDYLKRYLFEYHRLWIRLHYVGYHYVIAPSHQNTTKSSKKNHLENLVENIGLKCSGINLINTAPIKQAQCNAQQRCLIRNHIQLEKVLHTKTKKILIIDDIVTTGNTLETIAGQLSPYVNQIEALCLAGTLPSHK</sequence>
<dbReference type="InterPro" id="IPR051910">
    <property type="entry name" value="ComF/GntX_DNA_util-trans"/>
</dbReference>
<dbReference type="PANTHER" id="PTHR47505">
    <property type="entry name" value="DNA UTILIZATION PROTEIN YHGH"/>
    <property type="match status" value="1"/>
</dbReference>
<dbReference type="Proteomes" id="UP000278804">
    <property type="component" value="Chromosome"/>
</dbReference>